<comment type="caution">
    <text evidence="1">The sequence shown here is derived from an EMBL/GenBank/DDBJ whole genome shotgun (WGS) entry which is preliminary data.</text>
</comment>
<evidence type="ECO:0000313" key="1">
    <source>
        <dbReference type="EMBL" id="GAA5810792.1"/>
    </source>
</evidence>
<protein>
    <submittedName>
        <fullName evidence="1">Uncharacterized protein</fullName>
    </submittedName>
</protein>
<sequence length="105" mass="11864">MDVSRLVGSMPDRDNTSMADENVIEFVALVRLSKMILEILYLCQVRAFGSLSQSKRKLDVTRAEQDWVPMMSFRSSRVLLTHDQTFGYSDDDGGRVESSGVDISR</sequence>
<dbReference type="Proteomes" id="UP001473302">
    <property type="component" value="Unassembled WGS sequence"/>
</dbReference>
<accession>A0ABP9YVA2</accession>
<evidence type="ECO:0000313" key="2">
    <source>
        <dbReference type="Proteomes" id="UP001473302"/>
    </source>
</evidence>
<keyword evidence="2" id="KW-1185">Reference proteome</keyword>
<proteinExistence type="predicted"/>
<gene>
    <name evidence="1" type="ORF">MFLAVUS_004219</name>
</gene>
<organism evidence="1 2">
    <name type="scientific">Mucor flavus</name>
    <dbReference type="NCBI Taxonomy" id="439312"/>
    <lineage>
        <taxon>Eukaryota</taxon>
        <taxon>Fungi</taxon>
        <taxon>Fungi incertae sedis</taxon>
        <taxon>Mucoromycota</taxon>
        <taxon>Mucoromycotina</taxon>
        <taxon>Mucoromycetes</taxon>
        <taxon>Mucorales</taxon>
        <taxon>Mucorineae</taxon>
        <taxon>Mucoraceae</taxon>
        <taxon>Mucor</taxon>
    </lineage>
</organism>
<dbReference type="EMBL" id="BAABUK010000008">
    <property type="protein sequence ID" value="GAA5810792.1"/>
    <property type="molecule type" value="Genomic_DNA"/>
</dbReference>
<reference evidence="1 2" key="1">
    <citation type="submission" date="2024-04" db="EMBL/GenBank/DDBJ databases">
        <title>genome sequences of Mucor flavus KT1a and Helicostylum pulchrum KT1b strains isolated from the surface of a dry-aged beef.</title>
        <authorList>
            <person name="Toyotome T."/>
            <person name="Hosono M."/>
            <person name="Torimaru M."/>
            <person name="Fukuda K."/>
            <person name="Mikami N."/>
        </authorList>
    </citation>
    <scope>NUCLEOTIDE SEQUENCE [LARGE SCALE GENOMIC DNA]</scope>
    <source>
        <strain evidence="1 2">KT1a</strain>
    </source>
</reference>
<name>A0ABP9YVA2_9FUNG</name>